<dbReference type="EMBL" id="CP099534">
    <property type="protein sequence ID" value="UYK91022.1"/>
    <property type="molecule type" value="Genomic_DNA"/>
</dbReference>
<proteinExistence type="predicted"/>
<evidence type="ECO:0000313" key="1">
    <source>
        <dbReference type="EMBL" id="UYK91022.1"/>
    </source>
</evidence>
<dbReference type="AlphaFoldDB" id="A0AA46SYP1"/>
<dbReference type="RefSeq" id="WP_226978665.1">
    <property type="nucleotide sequence ID" value="NZ_CP010409.1"/>
</dbReference>
<name>A0AA46SYP1_9XANT</name>
<sequence length="134" mass="15377">MPPFESPSQSLTSNVTDWPWFTVAVLGDGQYKAMQTCDVVINSSAISQRNIRRTPLDAEHFVDIFRFPQNAPPHGRWQPSWCLGLRGTSAQQASAVRVARPLEQQIRRRVKQQMRHVCLVQRNRRLQVAEVVIK</sequence>
<accession>A0AA46SYP1</accession>
<gene>
    <name evidence="1" type="ORF">NG824_00610</name>
</gene>
<evidence type="ECO:0000313" key="2">
    <source>
        <dbReference type="Proteomes" id="UP001164392"/>
    </source>
</evidence>
<dbReference type="Proteomes" id="UP001164392">
    <property type="component" value="Chromosome"/>
</dbReference>
<organism evidence="1 2">
    <name type="scientific">Xanthomonas sacchari</name>
    <dbReference type="NCBI Taxonomy" id="56458"/>
    <lineage>
        <taxon>Bacteria</taxon>
        <taxon>Pseudomonadati</taxon>
        <taxon>Pseudomonadota</taxon>
        <taxon>Gammaproteobacteria</taxon>
        <taxon>Lysobacterales</taxon>
        <taxon>Lysobacteraceae</taxon>
        <taxon>Xanthomonas</taxon>
    </lineage>
</organism>
<reference evidence="1" key="1">
    <citation type="submission" date="2022-06" db="EMBL/GenBank/DDBJ databases">
        <title>Dynamics of rice microbiomes reveals core vertical transmitted seed endophytes.</title>
        <authorList>
            <person name="Liao K."/>
            <person name="Zhang X."/>
        </authorList>
    </citation>
    <scope>NUCLEOTIDE SEQUENCE</scope>
    <source>
        <strain evidence="1">JR3-14</strain>
    </source>
</reference>
<protein>
    <submittedName>
        <fullName evidence="1">Uncharacterized protein</fullName>
    </submittedName>
</protein>